<dbReference type="PANTHER" id="PTHR43685">
    <property type="entry name" value="GLYCOSYLTRANSFERASE"/>
    <property type="match status" value="1"/>
</dbReference>
<organism evidence="5 6">
    <name type="scientific">Streptomyces melanosporofaciens</name>
    <dbReference type="NCBI Taxonomy" id="67327"/>
    <lineage>
        <taxon>Bacteria</taxon>
        <taxon>Bacillati</taxon>
        <taxon>Actinomycetota</taxon>
        <taxon>Actinomycetes</taxon>
        <taxon>Kitasatosporales</taxon>
        <taxon>Streptomycetaceae</taxon>
        <taxon>Streptomyces</taxon>
        <taxon>Streptomyces violaceusniger group</taxon>
    </lineage>
</organism>
<dbReference type="AlphaFoldDB" id="A0A1H4X5P2"/>
<evidence type="ECO:0000259" key="4">
    <source>
        <dbReference type="Pfam" id="PF00535"/>
    </source>
</evidence>
<evidence type="ECO:0000256" key="3">
    <source>
        <dbReference type="ARBA" id="ARBA00022679"/>
    </source>
</evidence>
<dbReference type="Proteomes" id="UP000198609">
    <property type="component" value="Unassembled WGS sequence"/>
</dbReference>
<feature type="domain" description="Glycosyltransferase 2-like" evidence="4">
    <location>
        <begin position="26"/>
        <end position="181"/>
    </location>
</feature>
<sequence>MRRRSARPSPAVRVPAGAVTPPAVGVVVATRNRADILATALEHLTALPERPPVLVVDNGSTDHTRAMIAERFPGVDLLAHPANRGALARNDGVRALTTRYIAFSDDDSWWRHGALSRAARLLDTHPRLGLVTAQVRVGPEERPDPLNAVLAASPVGRAPDLPGPEVFGFLACAAVVRRSAFLDAGGFHPLIFFGGEETLLAYDLTARGWGVSYCAEVVAHHNPAPAPRPGRNAVMRRNELIGHWLRRPLPLAFRSTARLLAEATCDPEARLALQGLLARLPAALRQRRPLPPWVEEAVRRVPVP</sequence>
<dbReference type="GO" id="GO:0016757">
    <property type="term" value="F:glycosyltransferase activity"/>
    <property type="evidence" value="ECO:0007669"/>
    <property type="project" value="UniProtKB-KW"/>
</dbReference>
<dbReference type="InterPro" id="IPR029044">
    <property type="entry name" value="Nucleotide-diphossugar_trans"/>
</dbReference>
<dbReference type="EMBL" id="FNST01000002">
    <property type="protein sequence ID" value="SED00976.1"/>
    <property type="molecule type" value="Genomic_DNA"/>
</dbReference>
<evidence type="ECO:0000256" key="2">
    <source>
        <dbReference type="ARBA" id="ARBA00022676"/>
    </source>
</evidence>
<dbReference type="InterPro" id="IPR050834">
    <property type="entry name" value="Glycosyltransf_2"/>
</dbReference>
<keyword evidence="3 5" id="KW-0808">Transferase</keyword>
<keyword evidence="6" id="KW-1185">Reference proteome</keyword>
<dbReference type="Gene3D" id="3.90.550.10">
    <property type="entry name" value="Spore Coat Polysaccharide Biosynthesis Protein SpsA, Chain A"/>
    <property type="match status" value="1"/>
</dbReference>
<name>A0A1H4X5P2_STRMJ</name>
<dbReference type="PANTHER" id="PTHR43685:SF5">
    <property type="entry name" value="GLYCOSYLTRANSFERASE EPSE-RELATED"/>
    <property type="match status" value="1"/>
</dbReference>
<dbReference type="RefSeq" id="WP_244321109.1">
    <property type="nucleotide sequence ID" value="NZ_FNST01000002.1"/>
</dbReference>
<dbReference type="InterPro" id="IPR001173">
    <property type="entry name" value="Glyco_trans_2-like"/>
</dbReference>
<accession>A0A1H4X5P2</accession>
<comment type="similarity">
    <text evidence="1">Belongs to the glycosyltransferase 2 family.</text>
</comment>
<dbReference type="SUPFAM" id="SSF53448">
    <property type="entry name" value="Nucleotide-diphospho-sugar transferases"/>
    <property type="match status" value="1"/>
</dbReference>
<proteinExistence type="inferred from homology"/>
<evidence type="ECO:0000256" key="1">
    <source>
        <dbReference type="ARBA" id="ARBA00006739"/>
    </source>
</evidence>
<evidence type="ECO:0000313" key="5">
    <source>
        <dbReference type="EMBL" id="SED00976.1"/>
    </source>
</evidence>
<protein>
    <submittedName>
        <fullName evidence="5">Glycosyltransferase, GT2 family</fullName>
    </submittedName>
</protein>
<keyword evidence="2" id="KW-0328">Glycosyltransferase</keyword>
<reference evidence="6" key="1">
    <citation type="submission" date="2016-10" db="EMBL/GenBank/DDBJ databases">
        <authorList>
            <person name="Varghese N."/>
            <person name="Submissions S."/>
        </authorList>
    </citation>
    <scope>NUCLEOTIDE SEQUENCE [LARGE SCALE GENOMIC DNA]</scope>
    <source>
        <strain evidence="6">DSM 40318</strain>
    </source>
</reference>
<evidence type="ECO:0000313" key="6">
    <source>
        <dbReference type="Proteomes" id="UP000198609"/>
    </source>
</evidence>
<dbReference type="Pfam" id="PF00535">
    <property type="entry name" value="Glycos_transf_2"/>
    <property type="match status" value="1"/>
</dbReference>
<gene>
    <name evidence="5" type="ORF">SAMN04490356_6479</name>
</gene>